<feature type="transmembrane region" description="Helical" evidence="1">
    <location>
        <begin position="177"/>
        <end position="197"/>
    </location>
</feature>
<dbReference type="GeneID" id="300292989"/>
<keyword evidence="1" id="KW-0472">Membrane</keyword>
<evidence type="ECO:0000313" key="2">
    <source>
        <dbReference type="EMBL" id="MBB5112578.1"/>
    </source>
</evidence>
<organism evidence="2 3">
    <name type="scientific">Micromonospora echinospora</name>
    <name type="common">Micromonospora purpurea</name>
    <dbReference type="NCBI Taxonomy" id="1877"/>
    <lineage>
        <taxon>Bacteria</taxon>
        <taxon>Bacillati</taxon>
        <taxon>Actinomycetota</taxon>
        <taxon>Actinomycetes</taxon>
        <taxon>Micromonosporales</taxon>
        <taxon>Micromonosporaceae</taxon>
        <taxon>Micromonospora</taxon>
    </lineage>
</organism>
<keyword evidence="1" id="KW-1133">Transmembrane helix</keyword>
<dbReference type="Proteomes" id="UP000618986">
    <property type="component" value="Unassembled WGS sequence"/>
</dbReference>
<evidence type="ECO:0000313" key="3">
    <source>
        <dbReference type="Proteomes" id="UP000618986"/>
    </source>
</evidence>
<protein>
    <recommendedName>
        <fullName evidence="4">DUF4386 family protein</fullName>
    </recommendedName>
</protein>
<keyword evidence="1" id="KW-0812">Transmembrane</keyword>
<keyword evidence="3" id="KW-1185">Reference proteome</keyword>
<gene>
    <name evidence="2" type="ORF">FHU28_002417</name>
</gene>
<feature type="transmembrane region" description="Helical" evidence="1">
    <location>
        <begin position="76"/>
        <end position="101"/>
    </location>
</feature>
<feature type="transmembrane region" description="Helical" evidence="1">
    <location>
        <begin position="121"/>
        <end position="141"/>
    </location>
</feature>
<dbReference type="RefSeq" id="WP_184683755.1">
    <property type="nucleotide sequence ID" value="NZ_JACHJC010000001.1"/>
</dbReference>
<sequence>MAGLLAYAVLSLGFLVLQPDLPDDQSHWLAAIADAGWCSGAATQLLIWSQLPLAVGAVGLAAWLRPQYPRLSTTGVIFAVLGAFGHTVVGGLQLGQVVMAGDVDNRDAHADLLAAQWASPLIAPFTMLGVLCTVVGILLLSIAHFRARLQPRWAGPVLWAWIVVEFVAGGISPWATYLSGILLLMGCGGLAAGLFTAGRRDHAQALVTA</sequence>
<comment type="caution">
    <text evidence="2">The sequence shown here is derived from an EMBL/GenBank/DDBJ whole genome shotgun (WGS) entry which is preliminary data.</text>
</comment>
<reference evidence="2 3" key="1">
    <citation type="submission" date="2020-08" db="EMBL/GenBank/DDBJ databases">
        <title>Sequencing the genomes of 1000 actinobacteria strains.</title>
        <authorList>
            <person name="Klenk H.-P."/>
        </authorList>
    </citation>
    <scope>NUCLEOTIDE SEQUENCE [LARGE SCALE GENOMIC DNA]</scope>
    <source>
        <strain evidence="2 3">DSM 43036</strain>
    </source>
</reference>
<proteinExistence type="predicted"/>
<feature type="transmembrane region" description="Helical" evidence="1">
    <location>
        <begin position="45"/>
        <end position="64"/>
    </location>
</feature>
<evidence type="ECO:0008006" key="4">
    <source>
        <dbReference type="Google" id="ProtNLM"/>
    </source>
</evidence>
<name>A0ABR6MB38_MICEC</name>
<dbReference type="EMBL" id="JACHJC010000001">
    <property type="protein sequence ID" value="MBB5112578.1"/>
    <property type="molecule type" value="Genomic_DNA"/>
</dbReference>
<feature type="transmembrane region" description="Helical" evidence="1">
    <location>
        <begin position="153"/>
        <end position="171"/>
    </location>
</feature>
<evidence type="ECO:0000256" key="1">
    <source>
        <dbReference type="SAM" id="Phobius"/>
    </source>
</evidence>
<accession>A0ABR6MB38</accession>